<dbReference type="AlphaFoldDB" id="F4QJK9"/>
<accession>F4QJK9</accession>
<keyword evidence="2" id="KW-1185">Reference proteome</keyword>
<evidence type="ECO:0000313" key="1">
    <source>
        <dbReference type="EMBL" id="EGF91960.1"/>
    </source>
</evidence>
<evidence type="ECO:0000313" key="2">
    <source>
        <dbReference type="Proteomes" id="UP000006512"/>
    </source>
</evidence>
<organism evidence="1 2">
    <name type="scientific">Asticcacaulis biprosthecium C19</name>
    <dbReference type="NCBI Taxonomy" id="715226"/>
    <lineage>
        <taxon>Bacteria</taxon>
        <taxon>Pseudomonadati</taxon>
        <taxon>Pseudomonadota</taxon>
        <taxon>Alphaproteobacteria</taxon>
        <taxon>Caulobacterales</taxon>
        <taxon>Caulobacteraceae</taxon>
        <taxon>Asticcacaulis</taxon>
    </lineage>
</organism>
<proteinExistence type="predicted"/>
<protein>
    <submittedName>
        <fullName evidence="1">Uncharacterized protein</fullName>
    </submittedName>
</protein>
<sequence>MRGDYRDISEEELESRDVTYIALGKVLNVDDSWLDLIDSPIGSAFLRNFETGQYEPEEPDLSNDN</sequence>
<dbReference type="Proteomes" id="UP000006512">
    <property type="component" value="Unassembled WGS sequence"/>
</dbReference>
<gene>
    <name evidence="1" type="ORF">ABI_03920</name>
</gene>
<name>F4QJK9_9CAUL</name>
<dbReference type="EMBL" id="GL883077">
    <property type="protein sequence ID" value="EGF91960.1"/>
    <property type="molecule type" value="Genomic_DNA"/>
</dbReference>
<dbReference type="HOGENOM" id="CLU_2840220_0_0_5"/>
<reference evidence="2" key="1">
    <citation type="submission" date="2011-03" db="EMBL/GenBank/DDBJ databases">
        <title>Draft genome sequence of Brevundimonas diminuta.</title>
        <authorList>
            <person name="Brown P.J.B."/>
            <person name="Buechlein A."/>
            <person name="Hemmerich C."/>
            <person name="Brun Y.V."/>
        </authorList>
    </citation>
    <scope>NUCLEOTIDE SEQUENCE [LARGE SCALE GENOMIC DNA]</scope>
    <source>
        <strain evidence="2">C19</strain>
    </source>
</reference>